<organism evidence="2 3">
    <name type="scientific">Actinomadura yumaensis</name>
    <dbReference type="NCBI Taxonomy" id="111807"/>
    <lineage>
        <taxon>Bacteria</taxon>
        <taxon>Bacillati</taxon>
        <taxon>Actinomycetota</taxon>
        <taxon>Actinomycetes</taxon>
        <taxon>Streptosporangiales</taxon>
        <taxon>Thermomonosporaceae</taxon>
        <taxon>Actinomadura</taxon>
    </lineage>
</organism>
<keyword evidence="3" id="KW-1185">Reference proteome</keyword>
<evidence type="ECO:0000313" key="3">
    <source>
        <dbReference type="Proteomes" id="UP001596380"/>
    </source>
</evidence>
<comment type="caution">
    <text evidence="2">The sequence shown here is derived from an EMBL/GenBank/DDBJ whole genome shotgun (WGS) entry which is preliminary data.</text>
</comment>
<reference evidence="3" key="1">
    <citation type="journal article" date="2019" name="Int. J. Syst. Evol. Microbiol.">
        <title>The Global Catalogue of Microorganisms (GCM) 10K type strain sequencing project: providing services to taxonomists for standard genome sequencing and annotation.</title>
        <authorList>
            <consortium name="The Broad Institute Genomics Platform"/>
            <consortium name="The Broad Institute Genome Sequencing Center for Infectious Disease"/>
            <person name="Wu L."/>
            <person name="Ma J."/>
        </authorList>
    </citation>
    <scope>NUCLEOTIDE SEQUENCE [LARGE SCALE GENOMIC DNA]</scope>
    <source>
        <strain evidence="3">JCM 3369</strain>
    </source>
</reference>
<feature type="chain" id="PRO_5047343674" description="Secreted protein" evidence="1">
    <location>
        <begin position="28"/>
        <end position="98"/>
    </location>
</feature>
<protein>
    <recommendedName>
        <fullName evidence="4">Secreted protein</fullName>
    </recommendedName>
</protein>
<sequence>MRRTTTTLAALATSAALTLTTTTPALAARGVLTVSGKRYTDPARGCYTGNFWPLSVGNRTDTPVIVFQRDNCQGDTLGQVPSGQSRVFEFGGSVQVPR</sequence>
<name>A0ABW2CUS5_9ACTN</name>
<dbReference type="RefSeq" id="WP_160825936.1">
    <property type="nucleotide sequence ID" value="NZ_JBHSXE010000001.1"/>
</dbReference>
<dbReference type="Proteomes" id="UP001596380">
    <property type="component" value="Unassembled WGS sequence"/>
</dbReference>
<accession>A0ABW2CUS5</accession>
<gene>
    <name evidence="2" type="ORF">ACFQKB_31940</name>
</gene>
<evidence type="ECO:0000313" key="2">
    <source>
        <dbReference type="EMBL" id="MFC6884409.1"/>
    </source>
</evidence>
<dbReference type="EMBL" id="JBHSXS010000027">
    <property type="protein sequence ID" value="MFC6884409.1"/>
    <property type="molecule type" value="Genomic_DNA"/>
</dbReference>
<evidence type="ECO:0008006" key="4">
    <source>
        <dbReference type="Google" id="ProtNLM"/>
    </source>
</evidence>
<keyword evidence="1" id="KW-0732">Signal</keyword>
<proteinExistence type="predicted"/>
<evidence type="ECO:0000256" key="1">
    <source>
        <dbReference type="SAM" id="SignalP"/>
    </source>
</evidence>
<feature type="signal peptide" evidence="1">
    <location>
        <begin position="1"/>
        <end position="27"/>
    </location>
</feature>